<feature type="compositionally biased region" description="Basic and acidic residues" evidence="7">
    <location>
        <begin position="320"/>
        <end position="342"/>
    </location>
</feature>
<proteinExistence type="inferred from homology"/>
<evidence type="ECO:0000256" key="8">
    <source>
        <dbReference type="SAM" id="Phobius"/>
    </source>
</evidence>
<gene>
    <name evidence="13" type="ORF">D0862_09696</name>
</gene>
<evidence type="ECO:0000256" key="6">
    <source>
        <dbReference type="ARBA" id="ARBA00023136"/>
    </source>
</evidence>
<dbReference type="Pfam" id="PF12621">
    <property type="entry name" value="PHM7_ext"/>
    <property type="match status" value="1"/>
</dbReference>
<evidence type="ECO:0000256" key="2">
    <source>
        <dbReference type="ARBA" id="ARBA00007779"/>
    </source>
</evidence>
<accession>A0A3M7FT60</accession>
<dbReference type="GO" id="GO:0005227">
    <property type="term" value="F:calcium-activated cation channel activity"/>
    <property type="evidence" value="ECO:0007669"/>
    <property type="project" value="InterPro"/>
</dbReference>
<evidence type="ECO:0000259" key="10">
    <source>
        <dbReference type="Pfam" id="PF12621"/>
    </source>
</evidence>
<feature type="domain" description="10TM putative phosphate transporter extracellular tail" evidence="10">
    <location>
        <begin position="1336"/>
        <end position="1428"/>
    </location>
</feature>
<dbReference type="EMBL" id="QWIQ01000363">
    <property type="protein sequence ID" value="RMY91584.1"/>
    <property type="molecule type" value="Genomic_DNA"/>
</dbReference>
<dbReference type="Pfam" id="PF14703">
    <property type="entry name" value="PHM7_cyt"/>
    <property type="match status" value="2"/>
</dbReference>
<feature type="domain" description="CSC1/OSCA1-like N-terminal transmembrane" evidence="11">
    <location>
        <begin position="65"/>
        <end position="219"/>
    </location>
</feature>
<evidence type="ECO:0000313" key="14">
    <source>
        <dbReference type="Proteomes" id="UP000281468"/>
    </source>
</evidence>
<feature type="transmembrane region" description="Helical" evidence="8">
    <location>
        <begin position="1122"/>
        <end position="1143"/>
    </location>
</feature>
<evidence type="ECO:0000259" key="12">
    <source>
        <dbReference type="Pfam" id="PF14703"/>
    </source>
</evidence>
<evidence type="ECO:0000256" key="4">
    <source>
        <dbReference type="ARBA" id="ARBA00022692"/>
    </source>
</evidence>
<dbReference type="GO" id="GO:0005886">
    <property type="term" value="C:plasma membrane"/>
    <property type="evidence" value="ECO:0007669"/>
    <property type="project" value="TreeGrafter"/>
</dbReference>
<dbReference type="Pfam" id="PF02714">
    <property type="entry name" value="RSN1_7TM"/>
    <property type="match status" value="1"/>
</dbReference>
<evidence type="ECO:0000259" key="9">
    <source>
        <dbReference type="Pfam" id="PF02714"/>
    </source>
</evidence>
<comment type="similarity">
    <text evidence="2">Belongs to the CSC1 (TC 1.A.17) family.</text>
</comment>
<keyword evidence="5 8" id="KW-1133">Transmembrane helix</keyword>
<feature type="transmembrane region" description="Helical" evidence="8">
    <location>
        <begin position="934"/>
        <end position="954"/>
    </location>
</feature>
<dbReference type="PANTHER" id="PTHR13018">
    <property type="entry name" value="PROBABLE MEMBRANE PROTEIN DUF221-RELATED"/>
    <property type="match status" value="1"/>
</dbReference>
<name>A0A3M7FT60_HORWE</name>
<feature type="transmembrane region" description="Helical" evidence="8">
    <location>
        <begin position="1090"/>
        <end position="1116"/>
    </location>
</feature>
<dbReference type="VEuPathDB" id="FungiDB:BTJ68_02840"/>
<dbReference type="Pfam" id="PF13967">
    <property type="entry name" value="RSN1_TM"/>
    <property type="match status" value="1"/>
</dbReference>
<dbReference type="InterPro" id="IPR003864">
    <property type="entry name" value="CSC1/OSCA1-like_7TM"/>
</dbReference>
<feature type="compositionally biased region" description="Basic and acidic residues" evidence="7">
    <location>
        <begin position="1301"/>
        <end position="1314"/>
    </location>
</feature>
<feature type="transmembrane region" description="Helical" evidence="8">
    <location>
        <begin position="888"/>
        <end position="913"/>
    </location>
</feature>
<feature type="transmembrane region" description="Helical" evidence="8">
    <location>
        <begin position="198"/>
        <end position="217"/>
    </location>
</feature>
<evidence type="ECO:0000259" key="11">
    <source>
        <dbReference type="Pfam" id="PF13967"/>
    </source>
</evidence>
<comment type="caution">
    <text evidence="13">The sequence shown here is derived from an EMBL/GenBank/DDBJ whole genome shotgun (WGS) entry which is preliminary data.</text>
</comment>
<feature type="compositionally biased region" description="Low complexity" evidence="7">
    <location>
        <begin position="1185"/>
        <end position="1194"/>
    </location>
</feature>
<evidence type="ECO:0000256" key="1">
    <source>
        <dbReference type="ARBA" id="ARBA00004141"/>
    </source>
</evidence>
<feature type="region of interest" description="Disordered" evidence="7">
    <location>
        <begin position="1280"/>
        <end position="1315"/>
    </location>
</feature>
<dbReference type="Proteomes" id="UP000281468">
    <property type="component" value="Unassembled WGS sequence"/>
</dbReference>
<evidence type="ECO:0000256" key="5">
    <source>
        <dbReference type="ARBA" id="ARBA00022989"/>
    </source>
</evidence>
<feature type="domain" description="CSC1/OSCA1-like cytosolic" evidence="12">
    <location>
        <begin position="745"/>
        <end position="830"/>
    </location>
</feature>
<feature type="compositionally biased region" description="Basic and acidic residues" evidence="7">
    <location>
        <begin position="1220"/>
        <end position="1231"/>
    </location>
</feature>
<feature type="region of interest" description="Disordered" evidence="7">
    <location>
        <begin position="476"/>
        <end position="622"/>
    </location>
</feature>
<feature type="compositionally biased region" description="Basic and acidic residues" evidence="7">
    <location>
        <begin position="1200"/>
        <end position="1213"/>
    </location>
</feature>
<dbReference type="InterPro" id="IPR045122">
    <property type="entry name" value="Csc1-like"/>
</dbReference>
<evidence type="ECO:0000256" key="3">
    <source>
        <dbReference type="ARBA" id="ARBA00022448"/>
    </source>
</evidence>
<feature type="domain" description="CSC1/OSCA1-like cytosolic" evidence="12">
    <location>
        <begin position="243"/>
        <end position="315"/>
    </location>
</feature>
<keyword evidence="4 8" id="KW-0812">Transmembrane</keyword>
<feature type="transmembrane region" description="Helical" evidence="8">
    <location>
        <begin position="983"/>
        <end position="1011"/>
    </location>
</feature>
<reference evidence="13 14" key="1">
    <citation type="journal article" date="2018" name="BMC Genomics">
        <title>Genomic evidence for intraspecific hybridization in a clonal and extremely halotolerant yeast.</title>
        <authorList>
            <person name="Gostincar C."/>
            <person name="Stajich J.E."/>
            <person name="Zupancic J."/>
            <person name="Zalar P."/>
            <person name="Gunde-Cimerman N."/>
        </authorList>
    </citation>
    <scope>NUCLEOTIDE SEQUENCE [LARGE SCALE GENOMIC DNA]</scope>
    <source>
        <strain evidence="13 14">EXF-171</strain>
    </source>
</reference>
<evidence type="ECO:0000256" key="7">
    <source>
        <dbReference type="SAM" id="MobiDB-lite"/>
    </source>
</evidence>
<dbReference type="InterPro" id="IPR027815">
    <property type="entry name" value="CSC1/OSCA1-like_cyt"/>
</dbReference>
<feature type="region of interest" description="Disordered" evidence="7">
    <location>
        <begin position="1179"/>
        <end position="1257"/>
    </location>
</feature>
<dbReference type="PANTHER" id="PTHR13018:SF20">
    <property type="entry name" value="SPORULATION-SPECIFIC PROTEIN 75"/>
    <property type="match status" value="1"/>
</dbReference>
<feature type="compositionally biased region" description="Low complexity" evidence="7">
    <location>
        <begin position="344"/>
        <end position="356"/>
    </location>
</feature>
<evidence type="ECO:0000313" key="13">
    <source>
        <dbReference type="EMBL" id="RMY91584.1"/>
    </source>
</evidence>
<feature type="region of interest" description="Disordered" evidence="7">
    <location>
        <begin position="316"/>
        <end position="362"/>
    </location>
</feature>
<organism evidence="13 14">
    <name type="scientific">Hortaea werneckii</name>
    <name type="common">Black yeast</name>
    <name type="synonym">Cladosporium werneckii</name>
    <dbReference type="NCBI Taxonomy" id="91943"/>
    <lineage>
        <taxon>Eukaryota</taxon>
        <taxon>Fungi</taxon>
        <taxon>Dikarya</taxon>
        <taxon>Ascomycota</taxon>
        <taxon>Pezizomycotina</taxon>
        <taxon>Dothideomycetes</taxon>
        <taxon>Dothideomycetidae</taxon>
        <taxon>Mycosphaerellales</taxon>
        <taxon>Teratosphaeriaceae</taxon>
        <taxon>Hortaea</taxon>
    </lineage>
</organism>
<sequence>MVCYLPIVSAHRTSEYLPESIYSTGRMAEPPTPTATQCANNGILDFINCGSGSALNSEGTSVNTLLAAIAGSFASFGAQFLVFSILRLRLSRIYRPRSYLVPERERVPPPPNGVYQWLGPLFSTPNLAFIQKCGLDAYFFLRYLRMLLKLFFPLALIILPILLPVNRYSGTDADEDSPGGLDRLSISNVAPINVRHRLWAHLILAIGVVLWFCYVVFHELRGYIRVRQAYLTSPQHRIRASATTVLVTGIPRKWLTLEALAGLYDVFPGGIKNIWINRNFDSLSDKVNQRAKIAKDLENAETSLIKLCRKKHEAKLKKERKAEGLKKRTKQERRQKQTRDDAAAEAMAESGGMSAGDQHETMHGLQDVLHEAEEQERTHEAQEKERRRRTLQLGAVGEGLDRVGLGAVNHGLGSGLGAVAGGFGALGRGIGAFGQRMAGDMDEGMHKAGHNFDYGIDHANTGTGFADDEDLYRQSVVSEESTSTPRRPGYRRASVLNQVGEEREPGKTPTDERDARLEAGRLGSQLDGVLKTPAVENPPAVPEKDDQSEQQAPGTQQPHPFAQTAPLPGPHSEQQRFESSSPSSDRTVQGHPEFDITRSSADNRPKGQMEIEEPASHRKPQPIWKVWKHIDNDRSLALPSPQPHTAEEDEFPLNVQALRATPAGRDLKQKPEQAVSSGKKSWYSKLLFWQKQAADGNEGDPEEEVYPDAYNKEWDADQDEEPRWRHYVEPKDRETMRLPLFAPAWFPSLPFVGEKVDRIYHLRRELARLNLEIEADQADVEKFPFMNSAFIQFNHQVAAHMACQSLSHHVPQQMAPRIVEISPDDVLWDNMSLRWWERYLRTAVILVICAGLIVLYAIPVTFTSLLSKVSVLADSYTWLAWLEDLPEVAISIIQGLLPPVLLSVILALVPIIFRLLVHQQGVPTGNAREMGVQVWYFAFLFIQVFFVVTLSSGLTEFFKALASQPDQVVKNLAENLPKAADYFFSYLMVQALSSSASALLQTGSLVVWFLLGPLLDSTPRQKWTRQTTLNKVQWGTFFPPFANFAVIGIIYSIIAPLILVFMLIIFSLFWIVYRYNVLYVYRFFNDTGGLLFPTAVNQLFVGVYFLELCLTGFFFISQDADGNAACIPQGAIMIVVLVLTVLYQFQLNRAFDPLFKYLPITLEDEAVIRDEEFARAQASRFAPLTQDQDGNGTNDDQEDIEKVMERKEQKDQAESWAAEEQDRQRAAEHRLSSRLSAQMTPPIVTPVSNQGSWKNRQTPNDLWRHAAPQAVTRLRHLAEGKRAQDRKAAAASKGDANGASKESRPSTQRRDVEAQHTTVGDVLFSGFADELEDLTNEERDLLVRYAFQHSALRAKRPVVWIPRDKLGVSDDEIKRAKKMSTVEIPGDVAGDREKGDGRMVEKTNIWMSNEGTALDGKGKVVFRRSPPDFSNVDLIAL</sequence>
<comment type="subcellular location">
    <subcellularLocation>
        <location evidence="1">Membrane</location>
        <topology evidence="1">Multi-pass membrane protein</topology>
    </subcellularLocation>
</comment>
<keyword evidence="3" id="KW-0813">Transport</keyword>
<feature type="compositionally biased region" description="Polar residues" evidence="7">
    <location>
        <begin position="577"/>
        <end position="587"/>
    </location>
</feature>
<protein>
    <recommendedName>
        <fullName evidence="15">DUF221-domain-containing protein</fullName>
    </recommendedName>
</protein>
<feature type="compositionally biased region" description="Basic and acidic residues" evidence="7">
    <location>
        <begin position="592"/>
        <end position="609"/>
    </location>
</feature>
<feature type="compositionally biased region" description="Basic and acidic residues" evidence="7">
    <location>
        <begin position="500"/>
        <end position="519"/>
    </location>
</feature>
<feature type="compositionally biased region" description="Polar residues" evidence="7">
    <location>
        <begin position="476"/>
        <end position="485"/>
    </location>
</feature>
<feature type="compositionally biased region" description="Polar residues" evidence="7">
    <location>
        <begin position="549"/>
        <end position="558"/>
    </location>
</feature>
<evidence type="ECO:0008006" key="15">
    <source>
        <dbReference type="Google" id="ProtNLM"/>
    </source>
</evidence>
<dbReference type="InterPro" id="IPR022257">
    <property type="entry name" value="PHM7_ext"/>
</dbReference>
<feature type="transmembrane region" description="Helical" evidence="8">
    <location>
        <begin position="147"/>
        <end position="165"/>
    </location>
</feature>
<feature type="compositionally biased region" description="Low complexity" evidence="7">
    <location>
        <begin position="1289"/>
        <end position="1300"/>
    </location>
</feature>
<dbReference type="InterPro" id="IPR032880">
    <property type="entry name" value="CSC1/OSCA1-like_N"/>
</dbReference>
<feature type="domain" description="CSC1/OSCA1-like 7TM region" evidence="9">
    <location>
        <begin position="841"/>
        <end position="1114"/>
    </location>
</feature>
<feature type="transmembrane region" description="Helical" evidence="8">
    <location>
        <begin position="839"/>
        <end position="858"/>
    </location>
</feature>
<feature type="compositionally biased region" description="Polar residues" evidence="7">
    <location>
        <begin position="1246"/>
        <end position="1257"/>
    </location>
</feature>
<feature type="transmembrane region" description="Helical" evidence="8">
    <location>
        <begin position="1057"/>
        <end position="1078"/>
    </location>
</feature>
<keyword evidence="6 8" id="KW-0472">Membrane</keyword>
<feature type="transmembrane region" description="Helical" evidence="8">
    <location>
        <begin position="65"/>
        <end position="88"/>
    </location>
</feature>